<evidence type="ECO:0000256" key="1">
    <source>
        <dbReference type="ARBA" id="ARBA00001970"/>
    </source>
</evidence>
<evidence type="ECO:0000256" key="10">
    <source>
        <dbReference type="ARBA" id="ARBA00023004"/>
    </source>
</evidence>
<keyword evidence="4" id="KW-1003">Cell membrane</keyword>
<name>A0A916X3N4_9SPHN</name>
<accession>A0A916X3N4</accession>
<dbReference type="Gene3D" id="1.20.950.20">
    <property type="entry name" value="Transmembrane di-heme cytochromes, Chain C"/>
    <property type="match status" value="1"/>
</dbReference>
<dbReference type="GO" id="GO:0020037">
    <property type="term" value="F:heme binding"/>
    <property type="evidence" value="ECO:0007669"/>
    <property type="project" value="TreeGrafter"/>
</dbReference>
<dbReference type="EMBL" id="BMHK01000005">
    <property type="protein sequence ID" value="GGB94625.1"/>
    <property type="molecule type" value="Genomic_DNA"/>
</dbReference>
<organism evidence="15 16">
    <name type="scientific">Novosphingobium endophyticum</name>
    <dbReference type="NCBI Taxonomy" id="1955250"/>
    <lineage>
        <taxon>Bacteria</taxon>
        <taxon>Pseudomonadati</taxon>
        <taxon>Pseudomonadota</taxon>
        <taxon>Alphaproteobacteria</taxon>
        <taxon>Sphingomonadales</taxon>
        <taxon>Sphingomonadaceae</taxon>
        <taxon>Novosphingobium</taxon>
    </lineage>
</organism>
<keyword evidence="8" id="KW-0249">Electron transport</keyword>
<reference evidence="15" key="2">
    <citation type="submission" date="2020-09" db="EMBL/GenBank/DDBJ databases">
        <authorList>
            <person name="Sun Q."/>
            <person name="Zhou Y."/>
        </authorList>
    </citation>
    <scope>NUCLEOTIDE SEQUENCE</scope>
    <source>
        <strain evidence="15">CGMCC 1.15095</strain>
    </source>
</reference>
<evidence type="ECO:0000256" key="9">
    <source>
        <dbReference type="ARBA" id="ARBA00022989"/>
    </source>
</evidence>
<evidence type="ECO:0000313" key="15">
    <source>
        <dbReference type="EMBL" id="GGB94625.1"/>
    </source>
</evidence>
<evidence type="ECO:0000256" key="5">
    <source>
        <dbReference type="ARBA" id="ARBA00022617"/>
    </source>
</evidence>
<keyword evidence="3" id="KW-0813">Transport</keyword>
<dbReference type="Proteomes" id="UP000608154">
    <property type="component" value="Unassembled WGS sequence"/>
</dbReference>
<dbReference type="SUPFAM" id="SSF81342">
    <property type="entry name" value="Transmembrane di-heme cytochromes"/>
    <property type="match status" value="1"/>
</dbReference>
<evidence type="ECO:0000259" key="14">
    <source>
        <dbReference type="Pfam" id="PF01292"/>
    </source>
</evidence>
<protein>
    <submittedName>
        <fullName evidence="15">Cytochrome b561</fullName>
    </submittedName>
</protein>
<gene>
    <name evidence="15" type="ORF">GCM10011494_11370</name>
</gene>
<evidence type="ECO:0000256" key="2">
    <source>
        <dbReference type="ARBA" id="ARBA00004651"/>
    </source>
</evidence>
<feature type="transmembrane region" description="Helical" evidence="13">
    <location>
        <begin position="12"/>
        <end position="34"/>
    </location>
</feature>
<dbReference type="InterPro" id="IPR052168">
    <property type="entry name" value="Cytochrome_b561_oxidase"/>
</dbReference>
<dbReference type="GO" id="GO:0046872">
    <property type="term" value="F:metal ion binding"/>
    <property type="evidence" value="ECO:0007669"/>
    <property type="project" value="UniProtKB-KW"/>
</dbReference>
<dbReference type="RefSeq" id="WP_188769367.1">
    <property type="nucleotide sequence ID" value="NZ_BMHK01000005.1"/>
</dbReference>
<keyword evidence="10" id="KW-0408">Iron</keyword>
<dbReference type="GO" id="GO:0009055">
    <property type="term" value="F:electron transfer activity"/>
    <property type="evidence" value="ECO:0007669"/>
    <property type="project" value="InterPro"/>
</dbReference>
<evidence type="ECO:0000256" key="4">
    <source>
        <dbReference type="ARBA" id="ARBA00022475"/>
    </source>
</evidence>
<comment type="cofactor">
    <cofactor evidence="1">
        <name>heme b</name>
        <dbReference type="ChEBI" id="CHEBI:60344"/>
    </cofactor>
</comment>
<sequence length="188" mass="20354">MTKIDASQRYSATAVVLHWAIAALVLTVLGLGLYGSDLENRTGERLINLHKVLGLSVLTLTAVRIGWRLTHRPPALPDGMGAPMRWAAHGAHALFYILLLALPLSGWLMTSAFPQRHAIMAGPLQIPFLPVAPDMAVAGAAFFAHETGSWAMMALVALHVAAAVWHQFIVKDGLIRRMTPSPRNSART</sequence>
<feature type="transmembrane region" description="Helical" evidence="13">
    <location>
        <begin position="150"/>
        <end position="170"/>
    </location>
</feature>
<evidence type="ECO:0000256" key="12">
    <source>
        <dbReference type="ARBA" id="ARBA00037975"/>
    </source>
</evidence>
<keyword evidence="9 13" id="KW-1133">Transmembrane helix</keyword>
<evidence type="ECO:0000256" key="7">
    <source>
        <dbReference type="ARBA" id="ARBA00022723"/>
    </source>
</evidence>
<dbReference type="InterPro" id="IPR016174">
    <property type="entry name" value="Di-haem_cyt_TM"/>
</dbReference>
<keyword evidence="16" id="KW-1185">Reference proteome</keyword>
<comment type="subcellular location">
    <subcellularLocation>
        <location evidence="2">Cell membrane</location>
        <topology evidence="2">Multi-pass membrane protein</topology>
    </subcellularLocation>
</comment>
<evidence type="ECO:0000313" key="16">
    <source>
        <dbReference type="Proteomes" id="UP000608154"/>
    </source>
</evidence>
<proteinExistence type="inferred from homology"/>
<evidence type="ECO:0000256" key="13">
    <source>
        <dbReference type="SAM" id="Phobius"/>
    </source>
</evidence>
<dbReference type="PANTHER" id="PTHR30529">
    <property type="entry name" value="CYTOCHROME B561"/>
    <property type="match status" value="1"/>
</dbReference>
<feature type="transmembrane region" description="Helical" evidence="13">
    <location>
        <begin position="46"/>
        <end position="67"/>
    </location>
</feature>
<feature type="domain" description="Cytochrome b561 bacterial/Ni-hydrogenase" evidence="14">
    <location>
        <begin position="9"/>
        <end position="180"/>
    </location>
</feature>
<keyword evidence="6 13" id="KW-0812">Transmembrane</keyword>
<dbReference type="PANTHER" id="PTHR30529:SF1">
    <property type="entry name" value="CYTOCHROME B561 HOMOLOG 2"/>
    <property type="match status" value="1"/>
</dbReference>
<evidence type="ECO:0000256" key="3">
    <source>
        <dbReference type="ARBA" id="ARBA00022448"/>
    </source>
</evidence>
<dbReference type="GO" id="GO:0005886">
    <property type="term" value="C:plasma membrane"/>
    <property type="evidence" value="ECO:0007669"/>
    <property type="project" value="UniProtKB-SubCell"/>
</dbReference>
<keyword evidence="11 13" id="KW-0472">Membrane</keyword>
<dbReference type="AlphaFoldDB" id="A0A916X3N4"/>
<feature type="transmembrane region" description="Helical" evidence="13">
    <location>
        <begin position="126"/>
        <end position="144"/>
    </location>
</feature>
<comment type="caution">
    <text evidence="15">The sequence shown here is derived from an EMBL/GenBank/DDBJ whole genome shotgun (WGS) entry which is preliminary data.</text>
</comment>
<dbReference type="Pfam" id="PF01292">
    <property type="entry name" value="Ni_hydr_CYTB"/>
    <property type="match status" value="1"/>
</dbReference>
<keyword evidence="7" id="KW-0479">Metal-binding</keyword>
<evidence type="ECO:0000256" key="8">
    <source>
        <dbReference type="ARBA" id="ARBA00022982"/>
    </source>
</evidence>
<evidence type="ECO:0000256" key="11">
    <source>
        <dbReference type="ARBA" id="ARBA00023136"/>
    </source>
</evidence>
<keyword evidence="5" id="KW-0349">Heme</keyword>
<evidence type="ECO:0000256" key="6">
    <source>
        <dbReference type="ARBA" id="ARBA00022692"/>
    </source>
</evidence>
<comment type="similarity">
    <text evidence="12">Belongs to the cytochrome b561 family.</text>
</comment>
<dbReference type="GO" id="GO:0022904">
    <property type="term" value="P:respiratory electron transport chain"/>
    <property type="evidence" value="ECO:0007669"/>
    <property type="project" value="InterPro"/>
</dbReference>
<feature type="transmembrane region" description="Helical" evidence="13">
    <location>
        <begin position="93"/>
        <end position="114"/>
    </location>
</feature>
<reference evidence="15" key="1">
    <citation type="journal article" date="2014" name="Int. J. Syst. Evol. Microbiol.">
        <title>Complete genome sequence of Corynebacterium casei LMG S-19264T (=DSM 44701T), isolated from a smear-ripened cheese.</title>
        <authorList>
            <consortium name="US DOE Joint Genome Institute (JGI-PGF)"/>
            <person name="Walter F."/>
            <person name="Albersmeier A."/>
            <person name="Kalinowski J."/>
            <person name="Ruckert C."/>
        </authorList>
    </citation>
    <scope>NUCLEOTIDE SEQUENCE</scope>
    <source>
        <strain evidence="15">CGMCC 1.15095</strain>
    </source>
</reference>
<dbReference type="InterPro" id="IPR011577">
    <property type="entry name" value="Cyt_b561_bac/Ni-Hgenase"/>
</dbReference>